<dbReference type="OrthoDB" id="509821at2759"/>
<dbReference type="EMBL" id="KZ149965">
    <property type="protein sequence ID" value="PZC76192.1"/>
    <property type="molecule type" value="Genomic_DNA"/>
</dbReference>
<dbReference type="AlphaFoldDB" id="A0A2W1BM88"/>
<evidence type="ECO:0000256" key="1">
    <source>
        <dbReference type="SAM" id="Phobius"/>
    </source>
</evidence>
<accession>A0A2W1BM88</accession>
<sequence>MICKQFFCMSVSPNSSLVQHTIELNYANSRRSNAIKWIIVNITIVLFFVFDLSRKCPGHTQALHYAELCAVAALSANS</sequence>
<proteinExistence type="predicted"/>
<gene>
    <name evidence="2" type="primary">HaOG204872</name>
    <name evidence="2" type="ORF">B5X24_HaOG204872</name>
</gene>
<keyword evidence="1" id="KW-1133">Transmembrane helix</keyword>
<dbReference type="Proteomes" id="UP000249218">
    <property type="component" value="Unassembled WGS sequence"/>
</dbReference>
<evidence type="ECO:0000313" key="2">
    <source>
        <dbReference type="EMBL" id="PZC76192.1"/>
    </source>
</evidence>
<name>A0A2W1BM88_HELAM</name>
<keyword evidence="1" id="KW-0812">Transmembrane</keyword>
<organism evidence="2 3">
    <name type="scientific">Helicoverpa armigera</name>
    <name type="common">Cotton bollworm</name>
    <name type="synonym">Heliothis armigera</name>
    <dbReference type="NCBI Taxonomy" id="29058"/>
    <lineage>
        <taxon>Eukaryota</taxon>
        <taxon>Metazoa</taxon>
        <taxon>Ecdysozoa</taxon>
        <taxon>Arthropoda</taxon>
        <taxon>Hexapoda</taxon>
        <taxon>Insecta</taxon>
        <taxon>Pterygota</taxon>
        <taxon>Neoptera</taxon>
        <taxon>Endopterygota</taxon>
        <taxon>Lepidoptera</taxon>
        <taxon>Glossata</taxon>
        <taxon>Ditrysia</taxon>
        <taxon>Noctuoidea</taxon>
        <taxon>Noctuidae</taxon>
        <taxon>Heliothinae</taxon>
        <taxon>Helicoverpa</taxon>
    </lineage>
</organism>
<keyword evidence="3" id="KW-1185">Reference proteome</keyword>
<feature type="transmembrane region" description="Helical" evidence="1">
    <location>
        <begin position="34"/>
        <end position="52"/>
    </location>
</feature>
<keyword evidence="1" id="KW-0472">Membrane</keyword>
<protein>
    <submittedName>
        <fullName evidence="2">Uncharacterized protein</fullName>
    </submittedName>
</protein>
<evidence type="ECO:0000313" key="3">
    <source>
        <dbReference type="Proteomes" id="UP000249218"/>
    </source>
</evidence>
<reference evidence="2 3" key="1">
    <citation type="journal article" date="2017" name="BMC Biol.">
        <title>Genomic innovations, transcriptional plasticity and gene loss underlying the evolution and divergence of two highly polyphagous and invasive Helicoverpa pest species.</title>
        <authorList>
            <person name="Pearce S.L."/>
            <person name="Clarke D.F."/>
            <person name="East P.D."/>
            <person name="Elfekih S."/>
            <person name="Gordon K.H."/>
            <person name="Jermiin L.S."/>
            <person name="McGaughran A."/>
            <person name="Oakeshott J.G."/>
            <person name="Papanikolaou A."/>
            <person name="Perera O.P."/>
            <person name="Rane R.V."/>
            <person name="Richards S."/>
            <person name="Tay W.T."/>
            <person name="Walsh T.K."/>
            <person name="Anderson A."/>
            <person name="Anderson C.J."/>
            <person name="Asgari S."/>
            <person name="Board P.G."/>
            <person name="Bretschneider A."/>
            <person name="Campbell P.M."/>
            <person name="Chertemps T."/>
            <person name="Christeller J.T."/>
            <person name="Coppin C.W."/>
            <person name="Downes S.J."/>
            <person name="Duan G."/>
            <person name="Farnsworth C.A."/>
            <person name="Good R.T."/>
            <person name="Han L.B."/>
            <person name="Han Y.C."/>
            <person name="Hatje K."/>
            <person name="Horne I."/>
            <person name="Huang Y.P."/>
            <person name="Hughes D.S."/>
            <person name="Jacquin-Joly E."/>
            <person name="James W."/>
            <person name="Jhangiani S."/>
            <person name="Kollmar M."/>
            <person name="Kuwar S.S."/>
            <person name="Li S."/>
            <person name="Liu N.Y."/>
            <person name="Maibeche M.T."/>
            <person name="Miller J.R."/>
            <person name="Montagne N."/>
            <person name="Perry T."/>
            <person name="Qu J."/>
            <person name="Song S.V."/>
            <person name="Sutton G.G."/>
            <person name="Vogel H."/>
            <person name="Walenz B.P."/>
            <person name="Xu W."/>
            <person name="Zhang H.J."/>
            <person name="Zou Z."/>
            <person name="Batterham P."/>
            <person name="Edwards O.R."/>
            <person name="Feyereisen R."/>
            <person name="Gibbs R.A."/>
            <person name="Heckel D.G."/>
            <person name="McGrath A."/>
            <person name="Robin C."/>
            <person name="Scherer S.E."/>
            <person name="Worley K.C."/>
            <person name="Wu Y.D."/>
        </authorList>
    </citation>
    <scope>NUCLEOTIDE SEQUENCE [LARGE SCALE GENOMIC DNA]</scope>
    <source>
        <strain evidence="2">Harm_GR_Male_#8</strain>
        <tissue evidence="2">Whole organism</tissue>
    </source>
</reference>